<gene>
    <name evidence="1" type="ORF">Dxin01_00141</name>
</gene>
<evidence type="ECO:0000313" key="2">
    <source>
        <dbReference type="Proteomes" id="UP001458946"/>
    </source>
</evidence>
<dbReference type="EMBL" id="BAABRN010000001">
    <property type="protein sequence ID" value="GAA5500420.1"/>
    <property type="molecule type" value="Genomic_DNA"/>
</dbReference>
<sequence>MKVEVIERMFRVAEIEVPDDSEDPAQAAYDIAVDPDRTDVVWGETQREEIETNVLNTP</sequence>
<name>A0ABP9V8B9_9DEIO</name>
<organism evidence="1 2">
    <name type="scientific">Deinococcus xinjiangensis</name>
    <dbReference type="NCBI Taxonomy" id="457454"/>
    <lineage>
        <taxon>Bacteria</taxon>
        <taxon>Thermotogati</taxon>
        <taxon>Deinococcota</taxon>
        <taxon>Deinococci</taxon>
        <taxon>Deinococcales</taxon>
        <taxon>Deinococcaceae</taxon>
        <taxon>Deinococcus</taxon>
    </lineage>
</organism>
<dbReference type="Proteomes" id="UP001458946">
    <property type="component" value="Unassembled WGS sequence"/>
</dbReference>
<comment type="caution">
    <text evidence="1">The sequence shown here is derived from an EMBL/GenBank/DDBJ whole genome shotgun (WGS) entry which is preliminary data.</text>
</comment>
<reference evidence="1 2" key="1">
    <citation type="submission" date="2024-02" db="EMBL/GenBank/DDBJ databases">
        <title>Deinococcus xinjiangensis NBRC 107630.</title>
        <authorList>
            <person name="Ichikawa N."/>
            <person name="Katano-Makiyama Y."/>
            <person name="Hidaka K."/>
        </authorList>
    </citation>
    <scope>NUCLEOTIDE SEQUENCE [LARGE SCALE GENOMIC DNA]</scope>
    <source>
        <strain evidence="1 2">NBRC 107630</strain>
    </source>
</reference>
<proteinExistence type="predicted"/>
<evidence type="ECO:0000313" key="1">
    <source>
        <dbReference type="EMBL" id="GAA5500420.1"/>
    </source>
</evidence>
<protein>
    <submittedName>
        <fullName evidence="1">Uncharacterized protein</fullName>
    </submittedName>
</protein>
<accession>A0ABP9V8B9</accession>
<keyword evidence="2" id="KW-1185">Reference proteome</keyword>
<dbReference type="RefSeq" id="WP_353540405.1">
    <property type="nucleotide sequence ID" value="NZ_BAABRN010000001.1"/>
</dbReference>